<dbReference type="SMART" id="SM00271">
    <property type="entry name" value="DnaJ"/>
    <property type="match status" value="1"/>
</dbReference>
<feature type="transmembrane region" description="Helical" evidence="6">
    <location>
        <begin position="371"/>
        <end position="390"/>
    </location>
</feature>
<dbReference type="OrthoDB" id="7585155at2"/>
<dbReference type="InterPro" id="IPR006260">
    <property type="entry name" value="TonB/TolA_C"/>
</dbReference>
<proteinExistence type="predicted"/>
<evidence type="ECO:0000313" key="10">
    <source>
        <dbReference type="Proteomes" id="UP000216991"/>
    </source>
</evidence>
<keyword evidence="2 6" id="KW-0812">Transmembrane</keyword>
<feature type="transmembrane region" description="Helical" evidence="6">
    <location>
        <begin position="402"/>
        <end position="422"/>
    </location>
</feature>
<accession>A0A255Y8S9</accession>
<comment type="subcellular location">
    <subcellularLocation>
        <location evidence="1">Membrane</location>
        <topology evidence="1">Single-pass membrane protein</topology>
    </subcellularLocation>
</comment>
<sequence length="843" mass="90735">MNPWEILGLPPGADRDAIRRAYARALKGVNPEDDPEGFMALRAAHDAALNQLKWRQQWPDEAPDDEAPTAEAPSPAPPPEPAPPQADLTTPVDPAVAALAAERAADQADLLARQQALFDAIIAGPDQPRQQRALDDLLAAPALIDIAARDRIEPWVAAVMAHHLPDSDPLVVHAIERFGWSDLPPGQRSPDIDRLLRRREEGEFVVNMARRHTPLHLGYVALSAPPGMGWWRQLKALFSAEPAQTRQILGLVDGPLPGIADWLNADALAWWRSYHGKPRLRLWMILVMIPLASVLLVAALDGAGWAEPAAAGLSLLAWAAPWGLLWLLRRRLDWQSDWDRPEWHYAAWPLAVLALPLLAALWPAVPLLNPLFLLPLLLACGWMLLANDQLHPEGWRDLAPGLIRALPVWLFLALLVGGAPAADGQGPIRAMAICGCGLAWWQAGDQISWAARRLLSRWGQQAGGPLAPWLVLAAGAVAAGLAAGLALIDAGLVGRALGLLALPALAGLVALRMTSGWQQIAPVVALAGLALLCLELISLIDPSVEGAGGIIAGLGSSSWWIDERTGLPRTGLLFFLVFGATSLWRMLRGNQGDGGGWLVRFVVIAVLVAIVAGLWERPPAGEQQPPRREGKWQPARPVGDTRAWIDAAALQAPAGDYRYEVRLAVAGDGRVADCSMAQSTGVARLDKALCQQIIANARFKPALNDAGQAMASLEFFKGQVRQLPQVAPPPPAAPPPIRCPDRQISGPMVAEPCMQDRWFHDGSYPAAALAAGHSGTVGYRLEVGRDGRVESCQIDASSGHASLDRGTCVLLKARARFVPAQDVDGSPMPWTYRGAIEWQLAKR</sequence>
<comment type="caution">
    <text evidence="9">The sequence shown here is derived from an EMBL/GenBank/DDBJ whole genome shotgun (WGS) entry which is preliminary data.</text>
</comment>
<reference evidence="9 10" key="1">
    <citation type="submission" date="2017-07" db="EMBL/GenBank/DDBJ databases">
        <title>Sandarakinorhabdus cyanobacteriorum sp. nov., a novel bacterium isolated from cyanobacterial aggregates in a eutrophic lake.</title>
        <authorList>
            <person name="Cai H."/>
        </authorList>
    </citation>
    <scope>NUCLEOTIDE SEQUENCE [LARGE SCALE GENOMIC DNA]</scope>
    <source>
        <strain evidence="9 10">TH057</strain>
    </source>
</reference>
<feature type="compositionally biased region" description="Pro residues" evidence="5">
    <location>
        <begin position="74"/>
        <end position="84"/>
    </location>
</feature>
<feature type="domain" description="J" evidence="7">
    <location>
        <begin position="2"/>
        <end position="62"/>
    </location>
</feature>
<dbReference type="Pfam" id="PF03544">
    <property type="entry name" value="TonB_C"/>
    <property type="match status" value="1"/>
</dbReference>
<feature type="transmembrane region" description="Helical" evidence="6">
    <location>
        <begin position="348"/>
        <end position="365"/>
    </location>
</feature>
<dbReference type="SUPFAM" id="SSF46565">
    <property type="entry name" value="Chaperone J-domain"/>
    <property type="match status" value="1"/>
</dbReference>
<feature type="transmembrane region" description="Helical" evidence="6">
    <location>
        <begin position="597"/>
        <end position="615"/>
    </location>
</feature>
<dbReference type="SUPFAM" id="SSF74653">
    <property type="entry name" value="TolA/TonB C-terminal domain"/>
    <property type="match status" value="2"/>
</dbReference>
<dbReference type="GO" id="GO:0055085">
    <property type="term" value="P:transmembrane transport"/>
    <property type="evidence" value="ECO:0007669"/>
    <property type="project" value="InterPro"/>
</dbReference>
<dbReference type="Gene3D" id="3.30.1150.10">
    <property type="match status" value="1"/>
</dbReference>
<evidence type="ECO:0000256" key="5">
    <source>
        <dbReference type="SAM" id="MobiDB-lite"/>
    </source>
</evidence>
<evidence type="ECO:0000256" key="6">
    <source>
        <dbReference type="SAM" id="Phobius"/>
    </source>
</evidence>
<evidence type="ECO:0000256" key="4">
    <source>
        <dbReference type="ARBA" id="ARBA00023136"/>
    </source>
</evidence>
<feature type="transmembrane region" description="Helical" evidence="6">
    <location>
        <begin position="523"/>
        <end position="540"/>
    </location>
</feature>
<keyword evidence="10" id="KW-1185">Reference proteome</keyword>
<dbReference type="InterPro" id="IPR001623">
    <property type="entry name" value="DnaJ_domain"/>
</dbReference>
<dbReference type="AlphaFoldDB" id="A0A255Y8S9"/>
<organism evidence="9 10">
    <name type="scientific">Sandarakinorhabdus cyanobacteriorum</name>
    <dbReference type="NCBI Taxonomy" id="1981098"/>
    <lineage>
        <taxon>Bacteria</taxon>
        <taxon>Pseudomonadati</taxon>
        <taxon>Pseudomonadota</taxon>
        <taxon>Alphaproteobacteria</taxon>
        <taxon>Sphingomonadales</taxon>
        <taxon>Sphingosinicellaceae</taxon>
        <taxon>Sandarakinorhabdus</taxon>
    </lineage>
</organism>
<dbReference type="EMBL" id="NOXT01000121">
    <property type="protein sequence ID" value="OYQ25646.1"/>
    <property type="molecule type" value="Genomic_DNA"/>
</dbReference>
<feature type="transmembrane region" description="Helical" evidence="6">
    <location>
        <begin position="566"/>
        <end position="585"/>
    </location>
</feature>
<dbReference type="Proteomes" id="UP000216991">
    <property type="component" value="Unassembled WGS sequence"/>
</dbReference>
<evidence type="ECO:0000259" key="8">
    <source>
        <dbReference type="PROSITE" id="PS52015"/>
    </source>
</evidence>
<feature type="domain" description="TonB C-terminal" evidence="8">
    <location>
        <begin position="749"/>
        <end position="843"/>
    </location>
</feature>
<dbReference type="InterPro" id="IPR036869">
    <property type="entry name" value="J_dom_sf"/>
</dbReference>
<dbReference type="PROSITE" id="PS52015">
    <property type="entry name" value="TONB_CTD"/>
    <property type="match status" value="1"/>
</dbReference>
<keyword evidence="3 6" id="KW-1133">Transmembrane helix</keyword>
<feature type="transmembrane region" description="Helical" evidence="6">
    <location>
        <begin position="282"/>
        <end position="303"/>
    </location>
</feature>
<keyword evidence="4 6" id="KW-0472">Membrane</keyword>
<evidence type="ECO:0000256" key="3">
    <source>
        <dbReference type="ARBA" id="ARBA00022989"/>
    </source>
</evidence>
<evidence type="ECO:0000256" key="2">
    <source>
        <dbReference type="ARBA" id="ARBA00022692"/>
    </source>
</evidence>
<feature type="transmembrane region" description="Helical" evidence="6">
    <location>
        <begin position="466"/>
        <end position="486"/>
    </location>
</feature>
<protein>
    <submittedName>
        <fullName evidence="9">Uncharacterized protein</fullName>
    </submittedName>
</protein>
<dbReference type="InterPro" id="IPR037682">
    <property type="entry name" value="TonB_C"/>
</dbReference>
<dbReference type="CDD" id="cd06257">
    <property type="entry name" value="DnaJ"/>
    <property type="match status" value="1"/>
</dbReference>
<dbReference type="GO" id="GO:0016020">
    <property type="term" value="C:membrane"/>
    <property type="evidence" value="ECO:0007669"/>
    <property type="project" value="UniProtKB-SubCell"/>
</dbReference>
<dbReference type="RefSeq" id="WP_094474607.1">
    <property type="nucleotide sequence ID" value="NZ_NOXT01000121.1"/>
</dbReference>
<evidence type="ECO:0000259" key="7">
    <source>
        <dbReference type="PROSITE" id="PS50076"/>
    </source>
</evidence>
<dbReference type="PROSITE" id="PS50076">
    <property type="entry name" value="DNAJ_2"/>
    <property type="match status" value="1"/>
</dbReference>
<evidence type="ECO:0000256" key="1">
    <source>
        <dbReference type="ARBA" id="ARBA00004167"/>
    </source>
</evidence>
<evidence type="ECO:0000313" key="9">
    <source>
        <dbReference type="EMBL" id="OYQ25646.1"/>
    </source>
</evidence>
<feature type="transmembrane region" description="Helical" evidence="6">
    <location>
        <begin position="492"/>
        <end position="511"/>
    </location>
</feature>
<dbReference type="NCBIfam" id="TIGR01352">
    <property type="entry name" value="tonB_Cterm"/>
    <property type="match status" value="1"/>
</dbReference>
<feature type="transmembrane region" description="Helical" evidence="6">
    <location>
        <begin position="309"/>
        <end position="328"/>
    </location>
</feature>
<gene>
    <name evidence="9" type="ORF">CHU93_12990</name>
</gene>
<name>A0A255Y8S9_9SPHN</name>
<feature type="region of interest" description="Disordered" evidence="5">
    <location>
        <begin position="60"/>
        <end position="90"/>
    </location>
</feature>